<keyword evidence="1" id="KW-1133">Transmembrane helix</keyword>
<accession>A0A6C0HXF9</accession>
<feature type="transmembrane region" description="Helical" evidence="1">
    <location>
        <begin position="173"/>
        <end position="191"/>
    </location>
</feature>
<feature type="transmembrane region" description="Helical" evidence="1">
    <location>
        <begin position="197"/>
        <end position="215"/>
    </location>
</feature>
<name>A0A6C0HXF9_9ZZZZ</name>
<evidence type="ECO:0000313" key="2">
    <source>
        <dbReference type="EMBL" id="QHT85244.1"/>
    </source>
</evidence>
<organism evidence="2">
    <name type="scientific">viral metagenome</name>
    <dbReference type="NCBI Taxonomy" id="1070528"/>
    <lineage>
        <taxon>unclassified sequences</taxon>
        <taxon>metagenomes</taxon>
        <taxon>organismal metagenomes</taxon>
    </lineage>
</organism>
<reference evidence="2" key="1">
    <citation type="journal article" date="2020" name="Nature">
        <title>Giant virus diversity and host interactions through global metagenomics.</title>
        <authorList>
            <person name="Schulz F."/>
            <person name="Roux S."/>
            <person name="Paez-Espino D."/>
            <person name="Jungbluth S."/>
            <person name="Walsh D.A."/>
            <person name="Denef V.J."/>
            <person name="McMahon K.D."/>
            <person name="Konstantinidis K.T."/>
            <person name="Eloe-Fadrosh E.A."/>
            <person name="Kyrpides N.C."/>
            <person name="Woyke T."/>
        </authorList>
    </citation>
    <scope>NUCLEOTIDE SEQUENCE</scope>
    <source>
        <strain evidence="2">GVMAG-M-3300023184-17</strain>
    </source>
</reference>
<keyword evidence="1" id="KW-0472">Membrane</keyword>
<feature type="transmembrane region" description="Helical" evidence="1">
    <location>
        <begin position="146"/>
        <end position="166"/>
    </location>
</feature>
<proteinExistence type="predicted"/>
<feature type="transmembrane region" description="Helical" evidence="1">
    <location>
        <begin position="44"/>
        <end position="64"/>
    </location>
</feature>
<protein>
    <submittedName>
        <fullName evidence="2">Uncharacterized protein</fullName>
    </submittedName>
</protein>
<keyword evidence="1" id="KW-0812">Transmembrane</keyword>
<dbReference type="EMBL" id="MN740041">
    <property type="protein sequence ID" value="QHT85244.1"/>
    <property type="molecule type" value="Genomic_DNA"/>
</dbReference>
<evidence type="ECO:0000256" key="1">
    <source>
        <dbReference type="SAM" id="Phobius"/>
    </source>
</evidence>
<sequence>MEKNLTYFSMNVFIILYMVVWTILSLLFYFLGKVSLNDPFSRKTVAFMVMHLTAMTFFFLCVFYSPWNRALTKGGDDAKKKYESVKAKTEAVYQDQIKAFWVDALNKQNRYYFISFMILSVLPFFYFLFYITTHDVPQIETFLNETFSFLLLLISIFYTAIVLLVYTVCHEKVYMVLPFLMFGFFVGMLYFQRPIPFLTTVGFLALCLVESILVFKKVAFAWCLIPLVPLYLTLFILYTQ</sequence>
<feature type="transmembrane region" description="Helical" evidence="1">
    <location>
        <begin position="12"/>
        <end position="32"/>
    </location>
</feature>
<feature type="transmembrane region" description="Helical" evidence="1">
    <location>
        <begin position="111"/>
        <end position="131"/>
    </location>
</feature>
<dbReference type="AlphaFoldDB" id="A0A6C0HXF9"/>
<feature type="transmembrane region" description="Helical" evidence="1">
    <location>
        <begin position="220"/>
        <end position="238"/>
    </location>
</feature>